<evidence type="ECO:0000256" key="2">
    <source>
        <dbReference type="SAM" id="MobiDB-lite"/>
    </source>
</evidence>
<feature type="compositionally biased region" description="Low complexity" evidence="2">
    <location>
        <begin position="650"/>
        <end position="665"/>
    </location>
</feature>
<proteinExistence type="predicted"/>
<evidence type="ECO:0000313" key="4">
    <source>
        <dbReference type="EMBL" id="GCB25287.1"/>
    </source>
</evidence>
<feature type="region of interest" description="Disordered" evidence="2">
    <location>
        <begin position="128"/>
        <end position="168"/>
    </location>
</feature>
<organism evidence="4 5">
    <name type="scientific">Aspergillus awamori</name>
    <name type="common">Black koji mold</name>
    <dbReference type="NCBI Taxonomy" id="105351"/>
    <lineage>
        <taxon>Eukaryota</taxon>
        <taxon>Fungi</taxon>
        <taxon>Dikarya</taxon>
        <taxon>Ascomycota</taxon>
        <taxon>Pezizomycotina</taxon>
        <taxon>Eurotiomycetes</taxon>
        <taxon>Eurotiomycetidae</taxon>
        <taxon>Eurotiales</taxon>
        <taxon>Aspergillaceae</taxon>
        <taxon>Aspergillus</taxon>
    </lineage>
</organism>
<feature type="region of interest" description="Disordered" evidence="2">
    <location>
        <begin position="1"/>
        <end position="74"/>
    </location>
</feature>
<feature type="region of interest" description="Disordered" evidence="2">
    <location>
        <begin position="423"/>
        <end position="442"/>
    </location>
</feature>
<feature type="compositionally biased region" description="Polar residues" evidence="2">
    <location>
        <begin position="1"/>
        <end position="13"/>
    </location>
</feature>
<comment type="caution">
    <text evidence="4">The sequence shown here is derived from an EMBL/GenBank/DDBJ whole genome shotgun (WGS) entry which is preliminary data.</text>
</comment>
<dbReference type="PROSITE" id="PS50157">
    <property type="entry name" value="ZINC_FINGER_C2H2_2"/>
    <property type="match status" value="1"/>
</dbReference>
<feature type="region of interest" description="Disordered" evidence="2">
    <location>
        <begin position="646"/>
        <end position="670"/>
    </location>
</feature>
<dbReference type="AlphaFoldDB" id="A0A401L1E5"/>
<dbReference type="PROSITE" id="PS00028">
    <property type="entry name" value="ZINC_FINGER_C2H2_1"/>
    <property type="match status" value="1"/>
</dbReference>
<keyword evidence="1" id="KW-0479">Metal-binding</keyword>
<gene>
    <name evidence="4" type="ORF">AAWM_08172</name>
</gene>
<evidence type="ECO:0000256" key="1">
    <source>
        <dbReference type="PROSITE-ProRule" id="PRU00042"/>
    </source>
</evidence>
<keyword evidence="1" id="KW-0862">Zinc</keyword>
<keyword evidence="1" id="KW-0863">Zinc-finger</keyword>
<dbReference type="InterPro" id="IPR013087">
    <property type="entry name" value="Znf_C2H2_type"/>
</dbReference>
<name>A0A401L1E5_ASPAW</name>
<dbReference type="STRING" id="105351.A0A401L1E5"/>
<feature type="region of interest" description="Disordered" evidence="2">
    <location>
        <begin position="538"/>
        <end position="579"/>
    </location>
</feature>
<feature type="compositionally biased region" description="Basic and acidic residues" evidence="2">
    <location>
        <begin position="128"/>
        <end position="149"/>
    </location>
</feature>
<sequence>MNTIRNPDAMKSQNPRRGRHVARPPSLASTADVHASRSRYQLKKHQTFHSKSPSSSDDEDPLADLACSPRRSSTSPAALQAILAGQQRMNKLLSRFDLDSSDSAPRKEHDGLPVPRGYLEIHFERSQSGKGDSFHYDLRRGSSRKDSQTKVRKVHCHPSDSGLGTSISSCETASARQGELSKLQTPDMQFYLILPAAKESRSKTVTRTQSAITSSLMAVEPESASKQNLSLGASQEIEKRILTPLLGQELCKPFHHLVESAREQIEKKQIGTLRDLEKSLLHGAADVEAEVGSYYQFCSSTILCLSETYTHLDPRDLCIPTDKSYSNSYFLDLTAQVHRFKAMRDEARKNKKEASYVYPFDNGQGPETDHLSELKLTLEGGMSQTGRPLELVAQKEGQAVSMQTGEAYDAHAPPLVKRTLSLNEADEGARRSMARRKKNAPPMNINTKCSHCDKIFQRPCDLTKHEKTHSRPFKCPFEGCKYHELGWPTEKENERHVNDRHSTTPRMYACTFNGCAYKSKRESNCKQHMEKAHGWNYVRAKNNGRNAKRRATSARASPAEESTAHSSPLHMSPDQVSPVQLAPAQLASLQMASDQLSTLQMTPDQVSLLQMNADHMSPLQLSPDHMSPLQMTPDRASPAEMLSLQMSPDQGSSVQMSPPQVSPAQLSTPATGPLQSPGFVNNYSQNPMLPLQDPYSQLKHEDCVLYTDNDFAPLNGTTDFFEDASFGYGEHMYQPGQMDFSSIGAFYDDSIMNSMLFDSTATGNNNNFPDESMYMFNQTQMPPF</sequence>
<protein>
    <submittedName>
        <fullName evidence="4">Zinc finger transcription factor ace1</fullName>
    </submittedName>
</protein>
<dbReference type="Proteomes" id="UP000286921">
    <property type="component" value="Unassembled WGS sequence"/>
</dbReference>
<evidence type="ECO:0000313" key="5">
    <source>
        <dbReference type="Proteomes" id="UP000286921"/>
    </source>
</evidence>
<reference evidence="4 5" key="1">
    <citation type="submission" date="2016-09" db="EMBL/GenBank/DDBJ databases">
        <title>Aspergillus awamori IFM 58123T.</title>
        <authorList>
            <person name="Kusuya Y."/>
            <person name="Shimizu M."/>
            <person name="Takahashi H."/>
            <person name="Yaguchi T."/>
        </authorList>
    </citation>
    <scope>NUCLEOTIDE SEQUENCE [LARGE SCALE GENOMIC DNA]</scope>
    <source>
        <strain evidence="4 5">IFM 58123</strain>
    </source>
</reference>
<keyword evidence="5" id="KW-1185">Reference proteome</keyword>
<evidence type="ECO:0000259" key="3">
    <source>
        <dbReference type="PROSITE" id="PS50157"/>
    </source>
</evidence>
<dbReference type="SMART" id="SM00355">
    <property type="entry name" value="ZnF_C2H2"/>
    <property type="match status" value="3"/>
</dbReference>
<feature type="domain" description="C2H2-type" evidence="3">
    <location>
        <begin position="447"/>
        <end position="474"/>
    </location>
</feature>
<dbReference type="EMBL" id="BDHI01000021">
    <property type="protein sequence ID" value="GCB25287.1"/>
    <property type="molecule type" value="Genomic_DNA"/>
</dbReference>
<accession>A0A401L1E5</accession>
<dbReference type="GO" id="GO:0008270">
    <property type="term" value="F:zinc ion binding"/>
    <property type="evidence" value="ECO:0007669"/>
    <property type="project" value="UniProtKB-KW"/>
</dbReference>
<feature type="compositionally biased region" description="Basic residues" evidence="2">
    <location>
        <begin position="36"/>
        <end position="48"/>
    </location>
</feature>